<dbReference type="Proteomes" id="UP000607197">
    <property type="component" value="Unassembled WGS sequence"/>
</dbReference>
<protein>
    <recommendedName>
        <fullName evidence="4">Phage integrase family protein</fullName>
    </recommendedName>
</protein>
<dbReference type="GO" id="GO:0015074">
    <property type="term" value="P:DNA integration"/>
    <property type="evidence" value="ECO:0007669"/>
    <property type="project" value="InterPro"/>
</dbReference>
<dbReference type="SUPFAM" id="SSF56349">
    <property type="entry name" value="DNA breaking-rejoining enzymes"/>
    <property type="match status" value="1"/>
</dbReference>
<evidence type="ECO:0008006" key="4">
    <source>
        <dbReference type="Google" id="ProtNLM"/>
    </source>
</evidence>
<dbReference type="Gene3D" id="1.10.443.10">
    <property type="entry name" value="Intergrase catalytic core"/>
    <property type="match status" value="1"/>
</dbReference>
<proteinExistence type="predicted"/>
<dbReference type="GO" id="GO:0003677">
    <property type="term" value="F:DNA binding"/>
    <property type="evidence" value="ECO:0007669"/>
    <property type="project" value="InterPro"/>
</dbReference>
<name>A0A830F8F2_9EURY</name>
<reference evidence="2" key="1">
    <citation type="journal article" date="2014" name="Int. J. Syst. Evol. Microbiol.">
        <title>Complete genome sequence of Corynebacterium casei LMG S-19264T (=DSM 44701T), isolated from a smear-ripened cheese.</title>
        <authorList>
            <consortium name="US DOE Joint Genome Institute (JGI-PGF)"/>
            <person name="Walter F."/>
            <person name="Albersmeier A."/>
            <person name="Kalinowski J."/>
            <person name="Ruckert C."/>
        </authorList>
    </citation>
    <scope>NUCLEOTIDE SEQUENCE</scope>
    <source>
        <strain evidence="2">JCM 19596</strain>
    </source>
</reference>
<gene>
    <name evidence="2" type="ORF">GCM10009039_34480</name>
</gene>
<sequence>MKCWLSTNEQEALLATVENDTRRELAMSLGLCGLRTAEIEAVERRNFRRATSADGSVWKVAIEEGKTGDREVPVPQEVRDLAERLANSAGLRKDEPLVGRATRTLRSWMEGARNQIADSLEDDGRDDDAEEWREVGMHDLRRTWATDTYYKLAMANVPIAETLVMGWGGWVMNEKGRETFREEYLGPEPDFVAVEASDVLGLGASESASSLLK</sequence>
<dbReference type="EMBL" id="BMPG01000010">
    <property type="protein sequence ID" value="GGL73471.1"/>
    <property type="molecule type" value="Genomic_DNA"/>
</dbReference>
<evidence type="ECO:0000256" key="1">
    <source>
        <dbReference type="ARBA" id="ARBA00023172"/>
    </source>
</evidence>
<keyword evidence="1" id="KW-0233">DNA recombination</keyword>
<reference evidence="2" key="2">
    <citation type="submission" date="2020-09" db="EMBL/GenBank/DDBJ databases">
        <authorList>
            <person name="Sun Q."/>
            <person name="Ohkuma M."/>
        </authorList>
    </citation>
    <scope>NUCLEOTIDE SEQUENCE</scope>
    <source>
        <strain evidence="2">JCM 19596</strain>
    </source>
</reference>
<organism evidence="2 3">
    <name type="scientific">Halocalculus aciditolerans</name>
    <dbReference type="NCBI Taxonomy" id="1383812"/>
    <lineage>
        <taxon>Archaea</taxon>
        <taxon>Methanobacteriati</taxon>
        <taxon>Methanobacteriota</taxon>
        <taxon>Stenosarchaea group</taxon>
        <taxon>Halobacteria</taxon>
        <taxon>Halobacteriales</taxon>
        <taxon>Halobacteriaceae</taxon>
        <taxon>Halocalculus</taxon>
    </lineage>
</organism>
<accession>A0A830F8F2</accession>
<evidence type="ECO:0000313" key="2">
    <source>
        <dbReference type="EMBL" id="GGL73471.1"/>
    </source>
</evidence>
<dbReference type="InterPro" id="IPR013762">
    <property type="entry name" value="Integrase-like_cat_sf"/>
</dbReference>
<comment type="caution">
    <text evidence="2">The sequence shown here is derived from an EMBL/GenBank/DDBJ whole genome shotgun (WGS) entry which is preliminary data.</text>
</comment>
<dbReference type="AlphaFoldDB" id="A0A830F8F2"/>
<dbReference type="GO" id="GO:0006310">
    <property type="term" value="P:DNA recombination"/>
    <property type="evidence" value="ECO:0007669"/>
    <property type="project" value="UniProtKB-KW"/>
</dbReference>
<keyword evidence="3" id="KW-1185">Reference proteome</keyword>
<evidence type="ECO:0000313" key="3">
    <source>
        <dbReference type="Proteomes" id="UP000607197"/>
    </source>
</evidence>
<dbReference type="InterPro" id="IPR011010">
    <property type="entry name" value="DNA_brk_join_enz"/>
</dbReference>